<evidence type="ECO:0000259" key="4">
    <source>
        <dbReference type="Pfam" id="PF03816"/>
    </source>
</evidence>
<keyword evidence="6" id="KW-1185">Reference proteome</keyword>
<accession>A0ABQ3XJ75</accession>
<dbReference type="InterPro" id="IPR050922">
    <property type="entry name" value="LytR/CpsA/Psr_CW_biosynth"/>
</dbReference>
<evidence type="ECO:0000256" key="2">
    <source>
        <dbReference type="SAM" id="MobiDB-lite"/>
    </source>
</evidence>
<keyword evidence="3" id="KW-0812">Transmembrane</keyword>
<keyword evidence="3" id="KW-0472">Membrane</keyword>
<evidence type="ECO:0000313" key="5">
    <source>
        <dbReference type="EMBL" id="GID58548.1"/>
    </source>
</evidence>
<dbReference type="EMBL" id="BOMG01000086">
    <property type="protein sequence ID" value="GID58548.1"/>
    <property type="molecule type" value="Genomic_DNA"/>
</dbReference>
<comment type="similarity">
    <text evidence="1">Belongs to the LytR/CpsA/Psr (LCP) family.</text>
</comment>
<protein>
    <recommendedName>
        <fullName evidence="4">Cell envelope-related transcriptional attenuator domain-containing protein</fullName>
    </recommendedName>
</protein>
<dbReference type="RefSeq" id="WP_203803004.1">
    <property type="nucleotide sequence ID" value="NZ_BAAAQE010000013.1"/>
</dbReference>
<sequence length="391" mass="41599">MTVTADRQSPAGTGFVPVPPAPPSSPAERKRRSPLWARLSLSFGVVLMVAGGGGVVATKVVIKKTTETIAVADLTGDAKKTEQEGGGATLDGPIDMLLMGVDARARWAEDSVHADTIIILHIPASHDQAYLVSVPRDTEVETPAFAASKWEGGTVKATEAFYWGAQNGAGWGGGAQLLAKTLKTSTGISFDGAGIINFGGFKNVIDELGGVHMCVDQQVTSKHMVYVGGKPMYLADARKTGKTQKPVVHKVGCRDMEGWEALDYARQRYGLKNGDYDRQRHQQQLIKAMAKKATSSGILGNPLKISSLVETAGKSLVLDTGDIEIADFVLGLTGVAAGDMVLLRTNSGTFSGNSAGREVFNDVSKEMFQAVKNDRLDEFVLDHPEVVANEK</sequence>
<dbReference type="PANTHER" id="PTHR33392:SF6">
    <property type="entry name" value="POLYISOPRENYL-TEICHOIC ACID--PEPTIDOGLYCAN TEICHOIC ACID TRANSFERASE TAGU"/>
    <property type="match status" value="1"/>
</dbReference>
<name>A0ABQ3XJ75_9ACTN</name>
<dbReference type="InterPro" id="IPR004474">
    <property type="entry name" value="LytR_CpsA_psr"/>
</dbReference>
<feature type="compositionally biased region" description="Polar residues" evidence="2">
    <location>
        <begin position="1"/>
        <end position="11"/>
    </location>
</feature>
<feature type="domain" description="Cell envelope-related transcriptional attenuator" evidence="4">
    <location>
        <begin position="113"/>
        <end position="294"/>
    </location>
</feature>
<keyword evidence="3" id="KW-1133">Transmembrane helix</keyword>
<gene>
    <name evidence="5" type="ORF">Aco03nite_069520</name>
</gene>
<dbReference type="PANTHER" id="PTHR33392">
    <property type="entry name" value="POLYISOPRENYL-TEICHOIC ACID--PEPTIDOGLYCAN TEICHOIC ACID TRANSFERASE TAGU"/>
    <property type="match status" value="1"/>
</dbReference>
<evidence type="ECO:0000313" key="6">
    <source>
        <dbReference type="Proteomes" id="UP000612282"/>
    </source>
</evidence>
<organism evidence="5 6">
    <name type="scientific">Actinoplanes couchii</name>
    <dbReference type="NCBI Taxonomy" id="403638"/>
    <lineage>
        <taxon>Bacteria</taxon>
        <taxon>Bacillati</taxon>
        <taxon>Actinomycetota</taxon>
        <taxon>Actinomycetes</taxon>
        <taxon>Micromonosporales</taxon>
        <taxon>Micromonosporaceae</taxon>
        <taxon>Actinoplanes</taxon>
    </lineage>
</organism>
<comment type="caution">
    <text evidence="5">The sequence shown here is derived from an EMBL/GenBank/DDBJ whole genome shotgun (WGS) entry which is preliminary data.</text>
</comment>
<feature type="transmembrane region" description="Helical" evidence="3">
    <location>
        <begin position="35"/>
        <end position="57"/>
    </location>
</feature>
<proteinExistence type="inferred from homology"/>
<reference evidence="5 6" key="1">
    <citation type="submission" date="2021-01" db="EMBL/GenBank/DDBJ databases">
        <title>Whole genome shotgun sequence of Actinoplanes couchii NBRC 106145.</title>
        <authorList>
            <person name="Komaki H."/>
            <person name="Tamura T."/>
        </authorList>
    </citation>
    <scope>NUCLEOTIDE SEQUENCE [LARGE SCALE GENOMIC DNA]</scope>
    <source>
        <strain evidence="5 6">NBRC 106145</strain>
    </source>
</reference>
<dbReference type="Gene3D" id="3.40.630.190">
    <property type="entry name" value="LCP protein"/>
    <property type="match status" value="1"/>
</dbReference>
<dbReference type="Proteomes" id="UP000612282">
    <property type="component" value="Unassembled WGS sequence"/>
</dbReference>
<dbReference type="Pfam" id="PF03816">
    <property type="entry name" value="LytR_cpsA_psr"/>
    <property type="match status" value="1"/>
</dbReference>
<evidence type="ECO:0000256" key="1">
    <source>
        <dbReference type="ARBA" id="ARBA00006068"/>
    </source>
</evidence>
<evidence type="ECO:0000256" key="3">
    <source>
        <dbReference type="SAM" id="Phobius"/>
    </source>
</evidence>
<dbReference type="NCBIfam" id="TIGR00350">
    <property type="entry name" value="lytR_cpsA_psr"/>
    <property type="match status" value="1"/>
</dbReference>
<feature type="region of interest" description="Disordered" evidence="2">
    <location>
        <begin position="1"/>
        <end position="32"/>
    </location>
</feature>